<accession>A0A068TH80</accession>
<geneLocation type="plasmid" evidence="3">
    <name>II</name>
</geneLocation>
<evidence type="ECO:0000313" key="3">
    <source>
        <dbReference type="Proteomes" id="UP000028186"/>
    </source>
</evidence>
<evidence type="ECO:0000256" key="1">
    <source>
        <dbReference type="SAM" id="Phobius"/>
    </source>
</evidence>
<keyword evidence="2" id="KW-0614">Plasmid</keyword>
<gene>
    <name evidence="2" type="ORF">RG1141_PA05510</name>
</gene>
<dbReference type="KEGG" id="ngl:RG1141_PA05510"/>
<protein>
    <submittedName>
        <fullName evidence="2">Uncharacterized protein</fullName>
    </submittedName>
</protein>
<feature type="transmembrane region" description="Helical" evidence="1">
    <location>
        <begin position="12"/>
        <end position="29"/>
    </location>
</feature>
<keyword evidence="1" id="KW-1133">Transmembrane helix</keyword>
<dbReference type="Proteomes" id="UP000028186">
    <property type="component" value="Plasmid pHAMBI1141a"/>
</dbReference>
<sequence length="30" mass="3230">MDNGVSQARWLLIPVAGLFIFIATLEALAV</sequence>
<evidence type="ECO:0000313" key="2">
    <source>
        <dbReference type="EMBL" id="CDN57386.1"/>
    </source>
</evidence>
<name>A0A068TH80_NEOGA</name>
<keyword evidence="1" id="KW-0472">Membrane</keyword>
<dbReference type="EMBL" id="HG938356">
    <property type="protein sequence ID" value="CDN57386.1"/>
    <property type="molecule type" value="Genomic_DNA"/>
</dbReference>
<proteinExistence type="predicted"/>
<dbReference type="AlphaFoldDB" id="A0A068TH80"/>
<reference evidence="3" key="1">
    <citation type="journal article" date="2014" name="BMC Genomics">
        <title>Genome sequencing of two Neorhizobium galegae strains reveals a noeT gene responsible for the unusual acetylation of the nodulation factors.</title>
        <authorList>
            <person name="Osterman J."/>
            <person name="Marsh J."/>
            <person name="Laine P.K."/>
            <person name="Zeng Z."/>
            <person name="Alatalo E."/>
            <person name="Sullivan J.T."/>
            <person name="Young J.P."/>
            <person name="Thomas-Oates J."/>
            <person name="Paulin L."/>
            <person name="Lindstrom K."/>
        </authorList>
    </citation>
    <scope>NUCLEOTIDE SEQUENCE [LARGE SCALE GENOMIC DNA]</scope>
    <source>
        <strain evidence="3">HAMBI 1141</strain>
        <plasmid evidence="3">II</plasmid>
    </source>
</reference>
<keyword evidence="1" id="KW-0812">Transmembrane</keyword>
<dbReference type="HOGENOM" id="CLU_3404508_0_0_5"/>
<organism evidence="2 3">
    <name type="scientific">Neorhizobium galegae bv. officinalis bv. officinalis str. HAMBI 1141</name>
    <dbReference type="NCBI Taxonomy" id="1028801"/>
    <lineage>
        <taxon>Bacteria</taxon>
        <taxon>Pseudomonadati</taxon>
        <taxon>Pseudomonadota</taxon>
        <taxon>Alphaproteobacteria</taxon>
        <taxon>Hyphomicrobiales</taxon>
        <taxon>Rhizobiaceae</taxon>
        <taxon>Rhizobium/Agrobacterium group</taxon>
        <taxon>Neorhizobium</taxon>
    </lineage>
</organism>